<evidence type="ECO:0000313" key="9">
    <source>
        <dbReference type="Ensembl" id="ENSOGAP00000005267.2"/>
    </source>
</evidence>
<dbReference type="CDD" id="cd19941">
    <property type="entry name" value="TIL"/>
    <property type="match status" value="3"/>
</dbReference>
<evidence type="ECO:0000256" key="3">
    <source>
        <dbReference type="ARBA" id="ARBA00023180"/>
    </source>
</evidence>
<dbReference type="InterPro" id="IPR001846">
    <property type="entry name" value="VWF_type-D"/>
</dbReference>
<feature type="compositionally biased region" description="Polar residues" evidence="5">
    <location>
        <begin position="2094"/>
        <end position="2112"/>
    </location>
</feature>
<dbReference type="EMBL" id="AAQR03181074">
    <property type="status" value="NOT_ANNOTATED_CDS"/>
    <property type="molecule type" value="Genomic_DNA"/>
</dbReference>
<feature type="compositionally biased region" description="Polar residues" evidence="5">
    <location>
        <begin position="1486"/>
        <end position="1505"/>
    </location>
</feature>
<sequence length="2426" mass="257640">MLRLLLLLSNGGALLSTGLDNTFFARPGLWKSEDSPQIDPDKGWCSTWGTGHFSTFDHHVYDFLGTCNYVFTATCKDASPTFSVQLRRGLDGNISRIIMELGASVITVSKATISVKDIGVISLPHTSNGLQITPFGQSVRLVAKQLELELEVLWSPDAHLTVLVERKYMGRMCGLCGNFDGKTANEFLSEEGKLLEPHKYAALQKLDDPNEICAYEAVPRPPVWQTKHAQICTQLLALVSPECNVPKSPFVLSCQADMATATQPGQQDSKCATLSEYSRQCSMAGQPVRSWRRPGLCAVGPCPAGQVYQECGSACVRTCSNPQHHCSSFCTFGCFCPEGTVLNDLSTNHTCVPVTQCPCVLNGAIYAPGDITTTACRTCQCTSARWTCTEHPCPGHCSLEGGSFVTTFDARPYRFHGSCTYILLQSPQLPDEGTLMAVYDKSGYSHSETSLAAVIYLSKQVKIVISQDGVITNNEDPKWLPYQIRNITVFRQTSTHLQMATTFGLELVIQLQPIFQVYVTVGSKFRGHTRGLCGNFNGDTTDDFMTSVGIAEGTASLFVDSWRAGNCPAALERETDPCSMSQLNKVCAETHCSVLLRKGTVFERCHATVNPAPFYKRCVYEACNYEETFPHICATLGSYAHACSSQGILLWGWRSSVDNCTIPCSGNRTFSYDSRACGRTCLSLSDRAVECQPSAVPVDGCNCPEGTYLNHRGECVRRAQCPCVLEGGRLIPAGQSTVIDSVACHCTGGRLSCPGRPQMFFASCSALKTFQSCSQSSENKFGAACAPTCQLLATGTPCVPTKCEPGCVCAEGLYENASGQCVPPEECPCEFAGTSYPGGAKLHTDCRTCTCSRGKWTCQQSLHCPSTCALYGEGHVVTFDGQRFVFDGNCEYILATDGCGTNDSQPTFKILTENVICGRSGVTCSRAIKIFSGGLSIVLADSNYTVTGEDPRVHLRVKPSSLNLILDISIPGRYSLTLIWNKHMTIFIKIDRASQDPLCGLCGNYNGNMKDDFETRSKYVAANELEFVNSWKESPLCGDVSFLAEPCSLNAFRRSWAERKCSIINSQTFAACHSKVYHLPYYEACVRDACGCDTGGDCECLCDTVAAYAKACLDKGVCVDWRTPAFCPIYCDFYNTHTQVGGSGELQHTQEANCTWHYQPCLCPGQPESLLDTNIEGCYNCSQDEYFDHKRGSCVPCVPPTTPWPPTTGHMPHPGSPPTEVQPTTVTHSTIGHRSTPEPWPSPTQTPQLLTTRPSGLSTKSTVSSSSMEESPRTTTVVTPRTTVPAPTATRPTMTQANTQPTASSLSPATKLTAQSTVWTTVPPETSAVSGTSPRIAESTNQASTGPTANQTPDNTGPATTSKTTRGITTHPGQTSPPETWTQTSQTLTTSTATTSPHPHTTHTPSTGSLPSTTHTRGPPTEMSFKTTSITPSAPNHHTTLPAHVPSSSTSLVTQTAHQGSTTTHSEIPTTSMPKSTPTRRPTTTVKETGSTSPFTVTNQPMSPFTTAKTSSSQHSQTASTSHHQPTASNATTITPRLTTSDTGPTMVKSTTSANNRPHTPLMTNSPSTGSLPHTPHTTRPPSGTSFKTSSTAPTPTRPHTILSTYIPSSSTSLVTQTAHQGSTPTHSEIPTSNSTLTSTSTRLPITTLKATGSTSPFTTTSLSSSPFSTAKTSSQHSQTASTSHHQPTTSTATTITPNFTTSATGPATGSTSPFTGTSQPQSPFTTAKTSSSQHSQTASTSHHQSTATYATTITAELTTITPKLTTSDNGPTMLQSTTPTNSLPHTPHTTHSPSTGSLPSIPHTTGPPFGTSFKTTSSTVLTPPHPHTTLSTHVPSSSTSLVTQTAHLGSTTTHSEIPTSNSTLTSIPTRLPITTLKATGSTAPLTGTSQPQSPFTTAKISSSQHSQTASTSHHQTTATHATTITPKLTTITPKLTTSDNGPTMFQSTTLTNSLPHTPHTTHSPSTGALPSTPHTTGPPSGTSFKTTSTAPTPPHPHTTLPTHVPSSSTSLVTQTAHQASTQTHHSEISTSTSRPTATATRLPTTTPRATVSTSPFTMTSQGISPFTTDKTSSSLISLSSPSLTQNSSSTPPFSLSVTPHSPNPSSVTTIFSPTNSLLPSPHLPSTTSPSSLSPSSASAHGSSSQASTWTSSIHSFTSLTASSTPVHSFTLSSGSPTPFSTLPLTTVMSTSAFPSFTLPHSTLSFTPSAQSSTPPLPLFPTESHLPAHSTSVSSSTLRTTAHTPTPAISSQATTRHFTAFTTQVPHPSSLSSTSGLTATPSSPATSFTTRHPDNTLLPTSIFPSSSFSPHGSTAASAASSSSLVTTPPYSTPGACSVREWQEEITFKGCTANVTMTRCEGACASSTSFNIDTQQVDTHCGCCHPLSFYEQQLELPCSDSSVPGQRLMLTLQVFNSCACSPRGCRA</sequence>
<keyword evidence="10" id="KW-1185">Reference proteome</keyword>
<feature type="compositionally biased region" description="Low complexity" evidence="5">
    <location>
        <begin position="1469"/>
        <end position="1485"/>
    </location>
</feature>
<dbReference type="InterPro" id="IPR001007">
    <property type="entry name" value="VWF_dom"/>
</dbReference>
<evidence type="ECO:0000256" key="5">
    <source>
        <dbReference type="SAM" id="MobiDB-lite"/>
    </source>
</evidence>
<dbReference type="EMBL" id="AAQR03181075">
    <property type="status" value="NOT_ANNOTATED_CDS"/>
    <property type="molecule type" value="Genomic_DNA"/>
</dbReference>
<feature type="compositionally biased region" description="Polar residues" evidence="5">
    <location>
        <begin position="1294"/>
        <end position="1379"/>
    </location>
</feature>
<dbReference type="GO" id="GO:0031012">
    <property type="term" value="C:extracellular matrix"/>
    <property type="evidence" value="ECO:0007669"/>
    <property type="project" value="TreeGrafter"/>
</dbReference>
<feature type="compositionally biased region" description="Low complexity" evidence="5">
    <location>
        <begin position="1998"/>
        <end position="2051"/>
    </location>
</feature>
<evidence type="ECO:0000256" key="4">
    <source>
        <dbReference type="PROSITE-ProRule" id="PRU00039"/>
    </source>
</evidence>
<accession>H0WT19</accession>
<dbReference type="STRING" id="30611.ENSOGAP00000005267"/>
<feature type="compositionally biased region" description="Polar residues" evidence="5">
    <location>
        <begin position="1715"/>
        <end position="1725"/>
    </location>
</feature>
<feature type="compositionally biased region" description="Polar residues" evidence="5">
    <location>
        <begin position="1221"/>
        <end position="1233"/>
    </location>
</feature>
<dbReference type="Proteomes" id="UP000005225">
    <property type="component" value="Unassembled WGS sequence"/>
</dbReference>
<feature type="compositionally biased region" description="Low complexity" evidence="5">
    <location>
        <begin position="1506"/>
        <end position="1527"/>
    </location>
</feature>
<gene>
    <name evidence="9" type="primary">MUC6</name>
</gene>
<dbReference type="InterPro" id="IPR050780">
    <property type="entry name" value="Mucin_vWF_Thrombospondin_sf"/>
</dbReference>
<feature type="compositionally biased region" description="Polar residues" evidence="5">
    <location>
        <begin position="1880"/>
        <end position="1899"/>
    </location>
</feature>
<dbReference type="SUPFAM" id="SSF57603">
    <property type="entry name" value="FnI-like domain"/>
    <property type="match status" value="1"/>
</dbReference>
<dbReference type="InterPro" id="IPR036084">
    <property type="entry name" value="Ser_inhib-like_sf"/>
</dbReference>
<dbReference type="SMART" id="SM00215">
    <property type="entry name" value="VWC_out"/>
    <property type="match status" value="2"/>
</dbReference>
<feature type="compositionally biased region" description="Low complexity" evidence="5">
    <location>
        <begin position="1900"/>
        <end position="1939"/>
    </location>
</feature>
<dbReference type="GeneTree" id="ENSGT00940000161708"/>
<dbReference type="Pfam" id="PF08742">
    <property type="entry name" value="C8"/>
    <property type="match status" value="3"/>
</dbReference>
<feature type="domain" description="VWFD" evidence="8">
    <location>
        <begin position="43"/>
        <end position="214"/>
    </location>
</feature>
<dbReference type="InterPro" id="IPR006207">
    <property type="entry name" value="Cys_knot_C"/>
</dbReference>
<dbReference type="SMART" id="SM00216">
    <property type="entry name" value="VWD"/>
    <property type="match status" value="3"/>
</dbReference>
<comment type="caution">
    <text evidence="4">Lacks conserved residue(s) required for the propagation of feature annotation.</text>
</comment>
<feature type="region of interest" description="Disordered" evidence="5">
    <location>
        <begin position="1205"/>
        <end position="1747"/>
    </location>
</feature>
<dbReference type="OMA" id="GVCVPCM"/>
<dbReference type="HOGENOM" id="CLU_000076_1_0_1"/>
<feature type="compositionally biased region" description="Polar residues" evidence="5">
    <location>
        <begin position="1446"/>
        <end position="1468"/>
    </location>
</feature>
<dbReference type="GO" id="GO:0005615">
    <property type="term" value="C:extracellular space"/>
    <property type="evidence" value="ECO:0007669"/>
    <property type="project" value="TreeGrafter"/>
</dbReference>
<feature type="compositionally biased region" description="Low complexity" evidence="5">
    <location>
        <begin position="1816"/>
        <end position="1844"/>
    </location>
</feature>
<feature type="compositionally biased region" description="Low complexity" evidence="5">
    <location>
        <begin position="1245"/>
        <end position="1293"/>
    </location>
</feature>
<dbReference type="InterPro" id="IPR014853">
    <property type="entry name" value="VWF/SSPO/ZAN-like_Cys-rich_dom"/>
</dbReference>
<dbReference type="FunCoup" id="H0WT19">
    <property type="interactions" value="32"/>
</dbReference>
<name>H0WT19_OTOGA</name>
<feature type="compositionally biased region" description="Polar residues" evidence="5">
    <location>
        <begin position="1845"/>
        <end position="1867"/>
    </location>
</feature>
<dbReference type="PANTHER" id="PTHR11339">
    <property type="entry name" value="EXTRACELLULAR MATRIX GLYCOPROTEIN RELATED"/>
    <property type="match status" value="1"/>
</dbReference>
<proteinExistence type="predicted"/>
<feature type="compositionally biased region" description="Low complexity" evidence="5">
    <location>
        <begin position="2269"/>
        <end position="2290"/>
    </location>
</feature>
<feature type="compositionally biased region" description="Low complexity" evidence="5">
    <location>
        <begin position="2073"/>
        <end position="2093"/>
    </location>
</feature>
<feature type="compositionally biased region" description="Low complexity" evidence="5">
    <location>
        <begin position="1726"/>
        <end position="1747"/>
    </location>
</feature>
<protein>
    <submittedName>
        <fullName evidence="9">Mucin 6, oligomeric mucus/gel-forming</fullName>
    </submittedName>
</protein>
<feature type="compositionally biased region" description="Low complexity" evidence="5">
    <location>
        <begin position="1380"/>
        <end position="1416"/>
    </location>
</feature>
<feature type="compositionally biased region" description="Low complexity" evidence="5">
    <location>
        <begin position="1632"/>
        <end position="1714"/>
    </location>
</feature>
<dbReference type="SUPFAM" id="SSF57567">
    <property type="entry name" value="Serine protease inhibitors"/>
    <property type="match status" value="3"/>
</dbReference>
<reference evidence="9" key="3">
    <citation type="submission" date="2025-09" db="UniProtKB">
        <authorList>
            <consortium name="Ensembl"/>
        </authorList>
    </citation>
    <scope>IDENTIFICATION</scope>
</reference>
<organism evidence="9 10">
    <name type="scientific">Otolemur garnettii</name>
    <name type="common">Small-eared galago</name>
    <name type="synonym">Garnett's greater bushbaby</name>
    <dbReference type="NCBI Taxonomy" id="30611"/>
    <lineage>
        <taxon>Eukaryota</taxon>
        <taxon>Metazoa</taxon>
        <taxon>Chordata</taxon>
        <taxon>Craniata</taxon>
        <taxon>Vertebrata</taxon>
        <taxon>Euteleostomi</taxon>
        <taxon>Mammalia</taxon>
        <taxon>Eutheria</taxon>
        <taxon>Euarchontoglires</taxon>
        <taxon>Primates</taxon>
        <taxon>Strepsirrhini</taxon>
        <taxon>Lorisiformes</taxon>
        <taxon>Galagidae</taxon>
        <taxon>Otolemur</taxon>
    </lineage>
</organism>
<dbReference type="SMART" id="SM00041">
    <property type="entry name" value="CT"/>
    <property type="match status" value="1"/>
</dbReference>
<feature type="compositionally biased region" description="Polar residues" evidence="5">
    <location>
        <begin position="1602"/>
        <end position="1631"/>
    </location>
</feature>
<feature type="compositionally biased region" description="Low complexity" evidence="5">
    <location>
        <begin position="2113"/>
        <end position="2145"/>
    </location>
</feature>
<evidence type="ECO:0000259" key="8">
    <source>
        <dbReference type="PROSITE" id="PS51233"/>
    </source>
</evidence>
<keyword evidence="6" id="KW-0732">Signal</keyword>
<feature type="region of interest" description="Disordered" evidence="5">
    <location>
        <begin position="1880"/>
        <end position="2145"/>
    </location>
</feature>
<dbReference type="eggNOG" id="KOG1216">
    <property type="taxonomic scope" value="Eukaryota"/>
</dbReference>
<feature type="compositionally biased region" description="Polar residues" evidence="5">
    <location>
        <begin position="1424"/>
        <end position="1439"/>
    </location>
</feature>
<evidence type="ECO:0000256" key="1">
    <source>
        <dbReference type="ARBA" id="ARBA00022737"/>
    </source>
</evidence>
<feature type="region of interest" description="Disordered" evidence="5">
    <location>
        <begin position="2206"/>
        <end position="2303"/>
    </location>
</feature>
<feature type="compositionally biased region" description="Low complexity" evidence="5">
    <location>
        <begin position="2230"/>
        <end position="2241"/>
    </location>
</feature>
<dbReference type="SMART" id="SM00832">
    <property type="entry name" value="C8"/>
    <property type="match status" value="3"/>
</dbReference>
<dbReference type="InterPro" id="IPR002919">
    <property type="entry name" value="TIL_dom"/>
</dbReference>
<dbReference type="Pfam" id="PF01826">
    <property type="entry name" value="TIL"/>
    <property type="match status" value="2"/>
</dbReference>
<reference evidence="10" key="1">
    <citation type="submission" date="2011-03" db="EMBL/GenBank/DDBJ databases">
        <title>Version 3 of the genome sequence of Otolemur garnettii (Bushbaby).</title>
        <authorList>
            <consortium name="The Broad Institute Genome Sequencing Platform"/>
            <person name="Di Palma F."/>
            <person name="Johnson J."/>
            <person name="Lander E.S."/>
            <person name="Lindblad-Toh K."/>
            <person name="Jaffe D.B."/>
            <person name="Gnerre S."/>
            <person name="MacCallum I."/>
            <person name="Przybylski D."/>
            <person name="Ribeiro F.J."/>
            <person name="Burton J.N."/>
            <person name="Walker B.J."/>
            <person name="Sharpe T."/>
            <person name="Hall G."/>
        </authorList>
    </citation>
    <scope>NUCLEOTIDE SEQUENCE [LARGE SCALE GENOMIC DNA]</scope>
</reference>
<feature type="domain" description="VWFD" evidence="8">
    <location>
        <begin position="866"/>
        <end position="1038"/>
    </location>
</feature>
<keyword evidence="2" id="KW-1015">Disulfide bond</keyword>
<dbReference type="EMBL" id="AAQR03181076">
    <property type="status" value="NOT_ANNOTATED_CDS"/>
    <property type="molecule type" value="Genomic_DNA"/>
</dbReference>
<feature type="compositionally biased region" description="Polar residues" evidence="5">
    <location>
        <begin position="1763"/>
        <end position="1776"/>
    </location>
</feature>
<dbReference type="Pfam" id="PF00094">
    <property type="entry name" value="VWD"/>
    <property type="match status" value="3"/>
</dbReference>
<dbReference type="InParanoid" id="H0WT19"/>
<feature type="domain" description="VWFD" evidence="8">
    <location>
        <begin position="395"/>
        <end position="579"/>
    </location>
</feature>
<feature type="compositionally biased region" description="Polar residues" evidence="5">
    <location>
        <begin position="1528"/>
        <end position="1595"/>
    </location>
</feature>
<dbReference type="PANTHER" id="PTHR11339:SF264">
    <property type="entry name" value="MUCIN-6"/>
    <property type="match status" value="1"/>
</dbReference>
<dbReference type="PROSITE" id="PS51233">
    <property type="entry name" value="VWFD"/>
    <property type="match status" value="3"/>
</dbReference>
<evidence type="ECO:0000256" key="6">
    <source>
        <dbReference type="SAM" id="SignalP"/>
    </source>
</evidence>
<feature type="compositionally biased region" description="Low complexity" evidence="5">
    <location>
        <begin position="1948"/>
        <end position="1991"/>
    </location>
</feature>
<feature type="region of interest" description="Disordered" evidence="5">
    <location>
        <begin position="1763"/>
        <end position="1867"/>
    </location>
</feature>
<evidence type="ECO:0000313" key="10">
    <source>
        <dbReference type="Proteomes" id="UP000005225"/>
    </source>
</evidence>
<feature type="compositionally biased region" description="Low complexity" evidence="5">
    <location>
        <begin position="1777"/>
        <end position="1801"/>
    </location>
</feature>
<evidence type="ECO:0000256" key="2">
    <source>
        <dbReference type="ARBA" id="ARBA00023157"/>
    </source>
</evidence>
<feature type="chain" id="PRO_5045938932" evidence="6">
    <location>
        <begin position="19"/>
        <end position="2426"/>
    </location>
</feature>
<dbReference type="Gene3D" id="2.10.25.10">
    <property type="entry name" value="Laminin"/>
    <property type="match status" value="3"/>
</dbReference>
<evidence type="ECO:0000259" key="7">
    <source>
        <dbReference type="PROSITE" id="PS01225"/>
    </source>
</evidence>
<keyword evidence="1" id="KW-0677">Repeat</keyword>
<feature type="compositionally biased region" description="Polar residues" evidence="5">
    <location>
        <begin position="2052"/>
        <end position="2072"/>
    </location>
</feature>
<keyword evidence="3" id="KW-0325">Glycoprotein</keyword>
<feature type="domain" description="CTCK" evidence="7">
    <location>
        <begin position="2336"/>
        <end position="2425"/>
    </location>
</feature>
<reference evidence="9" key="2">
    <citation type="submission" date="2025-08" db="UniProtKB">
        <authorList>
            <consortium name="Ensembl"/>
        </authorList>
    </citation>
    <scope>IDENTIFICATION</scope>
</reference>
<dbReference type="PROSITE" id="PS01225">
    <property type="entry name" value="CTCK_2"/>
    <property type="match status" value="1"/>
</dbReference>
<feature type="compositionally biased region" description="Polar residues" evidence="5">
    <location>
        <begin position="2242"/>
        <end position="2267"/>
    </location>
</feature>
<feature type="signal peptide" evidence="6">
    <location>
        <begin position="1"/>
        <end position="18"/>
    </location>
</feature>
<dbReference type="Ensembl" id="ENSOGAT00000005894.2">
    <property type="protein sequence ID" value="ENSOGAP00000005267.2"/>
    <property type="gene ID" value="ENSOGAG00000005890.2"/>
</dbReference>